<organism evidence="2 3">
    <name type="scientific">Leifsonia aquatica ATCC 14665</name>
    <dbReference type="NCBI Taxonomy" id="1358026"/>
    <lineage>
        <taxon>Bacteria</taxon>
        <taxon>Bacillati</taxon>
        <taxon>Actinomycetota</taxon>
        <taxon>Actinomycetes</taxon>
        <taxon>Micrococcales</taxon>
        <taxon>Microbacteriaceae</taxon>
        <taxon>Leifsonia</taxon>
    </lineage>
</organism>
<name>U2T713_LEIAQ</name>
<dbReference type="AlphaFoldDB" id="U2T713"/>
<evidence type="ECO:0000256" key="1">
    <source>
        <dbReference type="SAM" id="MobiDB-lite"/>
    </source>
</evidence>
<proteinExistence type="predicted"/>
<feature type="region of interest" description="Disordered" evidence="1">
    <location>
        <begin position="102"/>
        <end position="132"/>
    </location>
</feature>
<protein>
    <submittedName>
        <fullName evidence="2">Uncharacterized protein</fullName>
    </submittedName>
</protein>
<dbReference type="Proteomes" id="UP000016605">
    <property type="component" value="Unassembled WGS sequence"/>
</dbReference>
<comment type="caution">
    <text evidence="2">The sequence shown here is derived from an EMBL/GenBank/DDBJ whole genome shotgun (WGS) entry which is preliminary data.</text>
</comment>
<feature type="non-terminal residue" evidence="2">
    <location>
        <position position="1"/>
    </location>
</feature>
<accession>U2T713</accession>
<evidence type="ECO:0000313" key="3">
    <source>
        <dbReference type="Proteomes" id="UP000016605"/>
    </source>
</evidence>
<sequence>PQRRFGRVAAVTAVVAAIALVVTGAVIAQGYDTQKSEAVESSVWVTKASGQYARVDTDLKQLSTVRDAEDPSGVVQHGSQGIVFTQGFRQAWDVDPADPKALVEGSAAAASTSSSESSGGSTGASTPSGTRQVLSNGDWAAYLTDAGTVYVQQLSAQGSAGKPVPIDPLQQEQTTKGAEGYVATAVAVGADGTVALYSAKERAVRVYDAARGTWTGDAAKLASPPPA</sequence>
<dbReference type="SUPFAM" id="SSF50956">
    <property type="entry name" value="Thermostable phytase (3-phytase)"/>
    <property type="match status" value="1"/>
</dbReference>
<gene>
    <name evidence="2" type="ORF">N136_00354</name>
</gene>
<feature type="non-terminal residue" evidence="2">
    <location>
        <position position="227"/>
    </location>
</feature>
<evidence type="ECO:0000313" key="2">
    <source>
        <dbReference type="EMBL" id="ERK73278.1"/>
    </source>
</evidence>
<dbReference type="EMBL" id="AWVQ01000034">
    <property type="protein sequence ID" value="ERK73278.1"/>
    <property type="molecule type" value="Genomic_DNA"/>
</dbReference>
<feature type="compositionally biased region" description="Low complexity" evidence="1">
    <location>
        <begin position="105"/>
        <end position="130"/>
    </location>
</feature>
<reference evidence="2 3" key="1">
    <citation type="submission" date="2013-08" db="EMBL/GenBank/DDBJ databases">
        <authorList>
            <person name="Weinstock G."/>
            <person name="Sodergren E."/>
            <person name="Wylie T."/>
            <person name="Fulton L."/>
            <person name="Fulton R."/>
            <person name="Fronick C."/>
            <person name="O'Laughlin M."/>
            <person name="Godfrey J."/>
            <person name="Miner T."/>
            <person name="Herter B."/>
            <person name="Appelbaum E."/>
            <person name="Cordes M."/>
            <person name="Lek S."/>
            <person name="Wollam A."/>
            <person name="Pepin K.H."/>
            <person name="Palsikar V.B."/>
            <person name="Mitreva M."/>
            <person name="Wilson R.K."/>
        </authorList>
    </citation>
    <scope>NUCLEOTIDE SEQUENCE [LARGE SCALE GENOMIC DNA]</scope>
    <source>
        <strain evidence="2 3">ATCC 14665</strain>
    </source>
</reference>